<keyword evidence="1" id="KW-0732">Signal</keyword>
<feature type="signal peptide" evidence="1">
    <location>
        <begin position="1"/>
        <end position="23"/>
    </location>
</feature>
<accession>A0A0N5CA61</accession>
<feature type="chain" id="PRO_5005895595" evidence="1">
    <location>
        <begin position="24"/>
        <end position="94"/>
    </location>
</feature>
<dbReference type="AlphaFoldDB" id="A0A0N5CA61"/>
<sequence length="94" mass="10381">MFLKLYLPIIAVALVAFSLNCYAELDDSSTDVFYSAEDDVTSETKFTTISPIIDMSNSDSEEWSDALETLEKRQALDLQGSSDTNSKKRSITAA</sequence>
<proteinExistence type="predicted"/>
<dbReference type="WBParaSite" id="SPAL_0001478500.1">
    <property type="protein sequence ID" value="SPAL_0001478500.1"/>
    <property type="gene ID" value="SPAL_0001478500"/>
</dbReference>
<reference evidence="3" key="1">
    <citation type="submission" date="2017-02" db="UniProtKB">
        <authorList>
            <consortium name="WormBaseParasite"/>
        </authorList>
    </citation>
    <scope>IDENTIFICATION</scope>
</reference>
<evidence type="ECO:0000313" key="2">
    <source>
        <dbReference type="Proteomes" id="UP000046392"/>
    </source>
</evidence>
<organism evidence="2 3">
    <name type="scientific">Strongyloides papillosus</name>
    <name type="common">Intestinal threadworm</name>
    <dbReference type="NCBI Taxonomy" id="174720"/>
    <lineage>
        <taxon>Eukaryota</taxon>
        <taxon>Metazoa</taxon>
        <taxon>Ecdysozoa</taxon>
        <taxon>Nematoda</taxon>
        <taxon>Chromadorea</taxon>
        <taxon>Rhabditida</taxon>
        <taxon>Tylenchina</taxon>
        <taxon>Panagrolaimomorpha</taxon>
        <taxon>Strongyloidoidea</taxon>
        <taxon>Strongyloididae</taxon>
        <taxon>Strongyloides</taxon>
    </lineage>
</organism>
<evidence type="ECO:0000313" key="3">
    <source>
        <dbReference type="WBParaSite" id="SPAL_0001478500.1"/>
    </source>
</evidence>
<keyword evidence="2" id="KW-1185">Reference proteome</keyword>
<dbReference type="Proteomes" id="UP000046392">
    <property type="component" value="Unplaced"/>
</dbReference>
<evidence type="ECO:0000256" key="1">
    <source>
        <dbReference type="SAM" id="SignalP"/>
    </source>
</evidence>
<protein>
    <submittedName>
        <fullName evidence="3">Secreted protein</fullName>
    </submittedName>
</protein>
<name>A0A0N5CA61_STREA</name>